<name>A0ACC0PUZ3_RHOML</name>
<evidence type="ECO:0000313" key="2">
    <source>
        <dbReference type="Proteomes" id="UP001062846"/>
    </source>
</evidence>
<comment type="caution">
    <text evidence="1">The sequence shown here is derived from an EMBL/GenBank/DDBJ whole genome shotgun (WGS) entry which is preliminary data.</text>
</comment>
<evidence type="ECO:0000313" key="1">
    <source>
        <dbReference type="EMBL" id="KAI8568964.1"/>
    </source>
</evidence>
<organism evidence="1 2">
    <name type="scientific">Rhododendron molle</name>
    <name type="common">Chinese azalea</name>
    <name type="synonym">Azalea mollis</name>
    <dbReference type="NCBI Taxonomy" id="49168"/>
    <lineage>
        <taxon>Eukaryota</taxon>
        <taxon>Viridiplantae</taxon>
        <taxon>Streptophyta</taxon>
        <taxon>Embryophyta</taxon>
        <taxon>Tracheophyta</taxon>
        <taxon>Spermatophyta</taxon>
        <taxon>Magnoliopsida</taxon>
        <taxon>eudicotyledons</taxon>
        <taxon>Gunneridae</taxon>
        <taxon>Pentapetalae</taxon>
        <taxon>asterids</taxon>
        <taxon>Ericales</taxon>
        <taxon>Ericaceae</taxon>
        <taxon>Ericoideae</taxon>
        <taxon>Rhodoreae</taxon>
        <taxon>Rhododendron</taxon>
    </lineage>
</organism>
<dbReference type="Proteomes" id="UP001062846">
    <property type="component" value="Chromosome 2"/>
</dbReference>
<proteinExistence type="predicted"/>
<dbReference type="EMBL" id="CM046389">
    <property type="protein sequence ID" value="KAI8568964.1"/>
    <property type="molecule type" value="Genomic_DNA"/>
</dbReference>
<reference evidence="1" key="1">
    <citation type="submission" date="2022-02" db="EMBL/GenBank/DDBJ databases">
        <title>Plant Genome Project.</title>
        <authorList>
            <person name="Zhang R.-G."/>
        </authorList>
    </citation>
    <scope>NUCLEOTIDE SEQUENCE</scope>
    <source>
        <strain evidence="1">AT1</strain>
    </source>
</reference>
<keyword evidence="2" id="KW-1185">Reference proteome</keyword>
<protein>
    <submittedName>
        <fullName evidence="1">Uncharacterized protein</fullName>
    </submittedName>
</protein>
<accession>A0ACC0PUZ3</accession>
<sequence>MFPGPHQRGLYNQPEVQQLVKLRKKKSASCEATTIQQECIPYLLQEAKLTLVCRLLLNLLIPGHRLALAQGALHKLLQLSSE</sequence>
<gene>
    <name evidence="1" type="ORF">RHMOL_Rhmol02G0242000</name>
</gene>